<feature type="region of interest" description="Disordered" evidence="1">
    <location>
        <begin position="386"/>
        <end position="411"/>
    </location>
</feature>
<dbReference type="GO" id="GO:0003677">
    <property type="term" value="F:DNA binding"/>
    <property type="evidence" value="ECO:0007669"/>
    <property type="project" value="InterPro"/>
</dbReference>
<name>A0A1Y5PHC0_9MYCO</name>
<protein>
    <submittedName>
        <fullName evidence="2">Putative transcriptional regulator</fullName>
    </submittedName>
</protein>
<accession>A0A1Y5PHC0</accession>
<reference evidence="2" key="1">
    <citation type="submission" date="2016-03" db="EMBL/GenBank/DDBJ databases">
        <authorList>
            <person name="Ploux O."/>
        </authorList>
    </citation>
    <scope>NUCLEOTIDE SEQUENCE</scope>
    <source>
        <strain evidence="2">UC10</strain>
    </source>
</reference>
<organism evidence="2">
    <name type="scientific">uncultured Mycobacterium sp</name>
    <dbReference type="NCBI Taxonomy" id="171292"/>
    <lineage>
        <taxon>Bacteria</taxon>
        <taxon>Bacillati</taxon>
        <taxon>Actinomycetota</taxon>
        <taxon>Actinomycetes</taxon>
        <taxon>Mycobacteriales</taxon>
        <taxon>Mycobacteriaceae</taxon>
        <taxon>Mycobacterium</taxon>
        <taxon>environmental samples</taxon>
    </lineage>
</organism>
<dbReference type="InterPro" id="IPR010982">
    <property type="entry name" value="Lambda_DNA-bd_dom_sf"/>
</dbReference>
<feature type="compositionally biased region" description="Low complexity" evidence="1">
    <location>
        <begin position="386"/>
        <end position="399"/>
    </location>
</feature>
<dbReference type="SUPFAM" id="SSF47413">
    <property type="entry name" value="lambda repressor-like DNA-binding domains"/>
    <property type="match status" value="1"/>
</dbReference>
<sequence>MLSNMATPSKRHLGQLIDDYKRSHSATDSGLAQRVGITRQSLIQWRTGELAALPKAANLRALATEIGRPYRQVLAAALLDSGYLTPTEDKAARPYGEILHDAIDVLSEARRLTNQPMRQTSSGKWDPDPDPRSALPIDWAEFVTLALAGAAANAGGIETILAGRPGSWEAERVRQTLQSIVFDERDLMRHRTEPIVVDLWVEAVLPLTGDTSEDDYQQAELALLDRQEAVPLPDDIPPGPFEPDDPRIAGIDWLSVGDDGNLVVAQFRDWPVNIDPDKLAVYEELAEEARNSRPDTPGEIAYEQAFDQIESLSTALDSQRRADYADYAQRLTTAIETKLRELNLTVPVSVTVTTAPDGATSEQYDAHRPSDYPADVIEAAAHAAIMDTPTPSASAPGAPLERLENGESPAQ</sequence>
<gene>
    <name evidence="2" type="ORF">MHPYR_500052</name>
</gene>
<dbReference type="AlphaFoldDB" id="A0A1Y5PHC0"/>
<evidence type="ECO:0000256" key="1">
    <source>
        <dbReference type="SAM" id="MobiDB-lite"/>
    </source>
</evidence>
<proteinExistence type="predicted"/>
<evidence type="ECO:0000313" key="2">
    <source>
        <dbReference type="EMBL" id="SBS78116.1"/>
    </source>
</evidence>
<dbReference type="EMBL" id="FLQS01000046">
    <property type="protein sequence ID" value="SBS78116.1"/>
    <property type="molecule type" value="Genomic_DNA"/>
</dbReference>